<accession>A0A6A6P217</accession>
<organism evidence="2 3">
    <name type="scientific">Lineolata rhizophorae</name>
    <dbReference type="NCBI Taxonomy" id="578093"/>
    <lineage>
        <taxon>Eukaryota</taxon>
        <taxon>Fungi</taxon>
        <taxon>Dikarya</taxon>
        <taxon>Ascomycota</taxon>
        <taxon>Pezizomycotina</taxon>
        <taxon>Dothideomycetes</taxon>
        <taxon>Dothideomycetes incertae sedis</taxon>
        <taxon>Lineolatales</taxon>
        <taxon>Lineolataceae</taxon>
        <taxon>Lineolata</taxon>
    </lineage>
</organism>
<dbReference type="OrthoDB" id="426718at2759"/>
<evidence type="ECO:0000256" key="1">
    <source>
        <dbReference type="SAM" id="MobiDB-lite"/>
    </source>
</evidence>
<dbReference type="InterPro" id="IPR021838">
    <property type="entry name" value="DUF3431"/>
</dbReference>
<proteinExistence type="predicted"/>
<dbReference type="PANTHER" id="PTHR37490:SF2">
    <property type="match status" value="1"/>
</dbReference>
<name>A0A6A6P217_9PEZI</name>
<evidence type="ECO:0000313" key="2">
    <source>
        <dbReference type="EMBL" id="KAF2457874.1"/>
    </source>
</evidence>
<dbReference type="PANTHER" id="PTHR37490">
    <property type="entry name" value="EXPRESSED PROTEIN"/>
    <property type="match status" value="1"/>
</dbReference>
<sequence length="346" mass="39799">MIRLLGRYRLALAGIILLTIFWVWNDVRWSRDEAFRAAEAEAFDDSIKELPESLEEPLGVDVQNTPGVPRPTEPSDPPDAAIEHGSQTSAVPTTEELPDKIVVMGRLESEDGSWVARDLPDWQNAIYVVDNPNATLHTPINKGKEANPYLTYLIENYDNLPSIIAFLHSHRDGYPQAWHTDAIDYSNVKSLQALRLDYVRREGYVNLRCIDIPGCPADVQPFRDPPDHDHVYEYRVPEIWEYLFNNTDVPHVLAVPCCAQFVVTRGAVLRRPHSDYVRFREWLYSTDIPDEESGRIMEYLWHVIFGKDPVLCLPLQQCYCEVYGRCEWMSLKKRNPVIGYRAVTTL</sequence>
<evidence type="ECO:0000313" key="3">
    <source>
        <dbReference type="Proteomes" id="UP000799766"/>
    </source>
</evidence>
<dbReference type="Proteomes" id="UP000799766">
    <property type="component" value="Unassembled WGS sequence"/>
</dbReference>
<reference evidence="2" key="1">
    <citation type="journal article" date="2020" name="Stud. Mycol.">
        <title>101 Dothideomycetes genomes: a test case for predicting lifestyles and emergence of pathogens.</title>
        <authorList>
            <person name="Haridas S."/>
            <person name="Albert R."/>
            <person name="Binder M."/>
            <person name="Bloem J."/>
            <person name="Labutti K."/>
            <person name="Salamov A."/>
            <person name="Andreopoulos B."/>
            <person name="Baker S."/>
            <person name="Barry K."/>
            <person name="Bills G."/>
            <person name="Bluhm B."/>
            <person name="Cannon C."/>
            <person name="Castanera R."/>
            <person name="Culley D."/>
            <person name="Daum C."/>
            <person name="Ezra D."/>
            <person name="Gonzalez J."/>
            <person name="Henrissat B."/>
            <person name="Kuo A."/>
            <person name="Liang C."/>
            <person name="Lipzen A."/>
            <person name="Lutzoni F."/>
            <person name="Magnuson J."/>
            <person name="Mondo S."/>
            <person name="Nolan M."/>
            <person name="Ohm R."/>
            <person name="Pangilinan J."/>
            <person name="Park H.-J."/>
            <person name="Ramirez L."/>
            <person name="Alfaro M."/>
            <person name="Sun H."/>
            <person name="Tritt A."/>
            <person name="Yoshinaga Y."/>
            <person name="Zwiers L.-H."/>
            <person name="Turgeon B."/>
            <person name="Goodwin S."/>
            <person name="Spatafora J."/>
            <person name="Crous P."/>
            <person name="Grigoriev I."/>
        </authorList>
    </citation>
    <scope>NUCLEOTIDE SEQUENCE</scope>
    <source>
        <strain evidence="2">ATCC 16933</strain>
    </source>
</reference>
<dbReference type="Pfam" id="PF11913">
    <property type="entry name" value="DUF3431"/>
    <property type="match status" value="1"/>
</dbReference>
<keyword evidence="3" id="KW-1185">Reference proteome</keyword>
<feature type="compositionally biased region" description="Pro residues" evidence="1">
    <location>
        <begin position="68"/>
        <end position="77"/>
    </location>
</feature>
<dbReference type="AlphaFoldDB" id="A0A6A6P217"/>
<feature type="region of interest" description="Disordered" evidence="1">
    <location>
        <begin position="54"/>
        <end position="95"/>
    </location>
</feature>
<protein>
    <submittedName>
        <fullName evidence="2">Uncharacterized protein</fullName>
    </submittedName>
</protein>
<dbReference type="EMBL" id="MU001679">
    <property type="protein sequence ID" value="KAF2457874.1"/>
    <property type="molecule type" value="Genomic_DNA"/>
</dbReference>
<gene>
    <name evidence="2" type="ORF">BDY21DRAFT_302959</name>
</gene>